<reference evidence="1 2" key="1">
    <citation type="submission" date="2019-11" db="EMBL/GenBank/DDBJ databases">
        <title>Pedobacter sp. HMF7056 Genome sequencing and assembly.</title>
        <authorList>
            <person name="Kang H."/>
            <person name="Kim H."/>
            <person name="Joh K."/>
        </authorList>
    </citation>
    <scope>NUCLEOTIDE SEQUENCE [LARGE SCALE GENOMIC DNA]</scope>
    <source>
        <strain evidence="1 2">HMF7056</strain>
    </source>
</reference>
<proteinExistence type="predicted"/>
<evidence type="ECO:0000313" key="2">
    <source>
        <dbReference type="Proteomes" id="UP000451233"/>
    </source>
</evidence>
<accession>A0A7K1XX15</accession>
<evidence type="ECO:0000313" key="1">
    <source>
        <dbReference type="EMBL" id="MXV15348.1"/>
    </source>
</evidence>
<dbReference type="EMBL" id="WVHS01000002">
    <property type="protein sequence ID" value="MXV15348.1"/>
    <property type="molecule type" value="Genomic_DNA"/>
</dbReference>
<protein>
    <submittedName>
        <fullName evidence="1">Uncharacterized protein</fullName>
    </submittedName>
</protein>
<dbReference type="Proteomes" id="UP000451233">
    <property type="component" value="Unassembled WGS sequence"/>
</dbReference>
<keyword evidence="2" id="KW-1185">Reference proteome</keyword>
<dbReference type="AlphaFoldDB" id="A0A7K1XX15"/>
<dbReference type="RefSeq" id="WP_160906349.1">
    <property type="nucleotide sequence ID" value="NZ_WVHS01000002.1"/>
</dbReference>
<organism evidence="1 2">
    <name type="scientific">Hufsiella ginkgonis</name>
    <dbReference type="NCBI Taxonomy" id="2695274"/>
    <lineage>
        <taxon>Bacteria</taxon>
        <taxon>Pseudomonadati</taxon>
        <taxon>Bacteroidota</taxon>
        <taxon>Sphingobacteriia</taxon>
        <taxon>Sphingobacteriales</taxon>
        <taxon>Sphingobacteriaceae</taxon>
        <taxon>Hufsiella</taxon>
    </lineage>
</organism>
<name>A0A7K1XX15_9SPHI</name>
<gene>
    <name evidence="1" type="ORF">GS398_08545</name>
</gene>
<comment type="caution">
    <text evidence="1">The sequence shown here is derived from an EMBL/GenBank/DDBJ whole genome shotgun (WGS) entry which is preliminary data.</text>
</comment>
<sequence>MISCDTINEDPEKQEQLLAGLKEALQDKQESTDGFVYAFQGTDDMIRRLTTFILYQRTNLPYFKFELTIKDAGTHVYLKITGGEGAKDVEREMQL</sequence>